<dbReference type="PANTHER" id="PTHR22594:SF16">
    <property type="entry name" value="ASPARAGINE--TRNA LIGASE, CYTOPLASMIC"/>
    <property type="match status" value="1"/>
</dbReference>
<reference evidence="13 14" key="1">
    <citation type="submission" date="2016-07" db="EMBL/GenBank/DDBJ databases">
        <title>Pervasive Adenine N6-methylation of Active Genes in Fungi.</title>
        <authorList>
            <consortium name="DOE Joint Genome Institute"/>
            <person name="Mondo S.J."/>
            <person name="Dannebaum R.O."/>
            <person name="Kuo R.C."/>
            <person name="Labutti K."/>
            <person name="Haridas S."/>
            <person name="Kuo A."/>
            <person name="Salamov A."/>
            <person name="Ahrendt S.R."/>
            <person name="Lipzen A."/>
            <person name="Sullivan W."/>
            <person name="Andreopoulos W.B."/>
            <person name="Clum A."/>
            <person name="Lindquist E."/>
            <person name="Daum C."/>
            <person name="Ramamoorthy G.K."/>
            <person name="Gryganskyi A."/>
            <person name="Culley D."/>
            <person name="Magnuson J.K."/>
            <person name="James T.Y."/>
            <person name="O'Malley M.A."/>
            <person name="Stajich J.E."/>
            <person name="Spatafora J.W."/>
            <person name="Visel A."/>
            <person name="Grigoriev I.V."/>
        </authorList>
    </citation>
    <scope>NUCLEOTIDE SEQUENCE [LARGE SCALE GENOMIC DNA]</scope>
    <source>
        <strain evidence="13 14">JEL800</strain>
    </source>
</reference>
<organism evidence="13 14">
    <name type="scientific">Rhizoclosmatium globosum</name>
    <dbReference type="NCBI Taxonomy" id="329046"/>
    <lineage>
        <taxon>Eukaryota</taxon>
        <taxon>Fungi</taxon>
        <taxon>Fungi incertae sedis</taxon>
        <taxon>Chytridiomycota</taxon>
        <taxon>Chytridiomycota incertae sedis</taxon>
        <taxon>Chytridiomycetes</taxon>
        <taxon>Chytridiales</taxon>
        <taxon>Chytriomycetaceae</taxon>
        <taxon>Rhizoclosmatium</taxon>
    </lineage>
</organism>
<comment type="subcellular location">
    <subcellularLocation>
        <location evidence="1">Cytoplasm</location>
    </subcellularLocation>
</comment>
<sequence length="567" mass="64725">MTFEWTGWHWEQKQQTTTSEIIMETDNKQIIHVCEVSGHDTNGAGTEKMPFKTALRAMQAINGSEEIQILVRKDLVEGFKEISGAGKKKAKKLWEGEEKKRVKAEELKAKEAAEKAARAGDDAKRLEEAKSIKLVNDESLGVATKPNLIYIPISGWVHNLRVQGKDMMFLVLRDGTGHLQCLLKGRVCHTYDALTLTRESTVKVYGMLNEVPEGKKAPGGHELVVDYWELIGRAPSGEENYENQFNEESNPEVLYNLRHLVIRGDRASSILKMRSIIIKAFRSHFESKQVTEITPPLMVQTQVEGGATLFGFKYYGEEAYLTQSSQLYLETTLPSVGDSFCIAESFRAENSHTRRHLSQFSHCEAEYAFIEFDDLLQNIEDMICGVVEAVMNDPIGSQLLKELNPDFKPPSRPFKRMPYTEAIAWLNERNIINEKTGQPFAFERRMTDTINEPIFLCKFPVEIKSFYMKRCADDRRLTESVDVLMPGVGEIVGGSMRISDYQELMDAYKREGIDAAPYYWFTDQRKYGTCEHGGFGLGIERFVAWLLNCYTVRETCWYPRFPGRCQP</sequence>
<dbReference type="Pfam" id="PF00152">
    <property type="entry name" value="tRNA-synt_2"/>
    <property type="match status" value="1"/>
</dbReference>
<keyword evidence="7" id="KW-0067">ATP-binding</keyword>
<keyword evidence="8" id="KW-0648">Protein biosynthesis</keyword>
<dbReference type="Gene3D" id="3.30.930.10">
    <property type="entry name" value="Bira Bifunctional Protein, Domain 2"/>
    <property type="match status" value="1"/>
</dbReference>
<dbReference type="PRINTS" id="PR01042">
    <property type="entry name" value="TRNASYNTHASP"/>
</dbReference>
<dbReference type="CDD" id="cd00776">
    <property type="entry name" value="AsxRS_core"/>
    <property type="match status" value="1"/>
</dbReference>
<evidence type="ECO:0000256" key="11">
    <source>
        <dbReference type="ARBA" id="ARBA00047844"/>
    </source>
</evidence>
<name>A0A1Y2CSL1_9FUNG</name>
<keyword evidence="14" id="KW-1185">Reference proteome</keyword>
<protein>
    <recommendedName>
        <fullName evidence="3">asparagine--tRNA ligase</fullName>
        <ecNumber evidence="3">6.1.1.22</ecNumber>
    </recommendedName>
    <alternativeName>
        <fullName evidence="10">Asparaginyl-tRNA synthetase</fullName>
    </alternativeName>
</protein>
<proteinExistence type="inferred from homology"/>
<dbReference type="PROSITE" id="PS50862">
    <property type="entry name" value="AA_TRNA_LIGASE_II"/>
    <property type="match status" value="1"/>
</dbReference>
<keyword evidence="9 13" id="KW-0030">Aminoacyl-tRNA synthetase</keyword>
<comment type="catalytic activity">
    <reaction evidence="11">
        <text>tRNA(Asn) + L-asparagine + ATP = L-asparaginyl-tRNA(Asn) + AMP + diphosphate + H(+)</text>
        <dbReference type="Rhea" id="RHEA:11180"/>
        <dbReference type="Rhea" id="RHEA-COMP:9659"/>
        <dbReference type="Rhea" id="RHEA-COMP:9674"/>
        <dbReference type="ChEBI" id="CHEBI:15378"/>
        <dbReference type="ChEBI" id="CHEBI:30616"/>
        <dbReference type="ChEBI" id="CHEBI:33019"/>
        <dbReference type="ChEBI" id="CHEBI:58048"/>
        <dbReference type="ChEBI" id="CHEBI:78442"/>
        <dbReference type="ChEBI" id="CHEBI:78515"/>
        <dbReference type="ChEBI" id="CHEBI:456215"/>
        <dbReference type="EC" id="6.1.1.22"/>
    </reaction>
</comment>
<evidence type="ECO:0000313" key="13">
    <source>
        <dbReference type="EMBL" id="ORY49886.1"/>
    </source>
</evidence>
<dbReference type="Gene3D" id="2.40.50.140">
    <property type="entry name" value="Nucleic acid-binding proteins"/>
    <property type="match status" value="1"/>
</dbReference>
<dbReference type="Pfam" id="PF01336">
    <property type="entry name" value="tRNA_anti-codon"/>
    <property type="match status" value="1"/>
</dbReference>
<evidence type="ECO:0000256" key="7">
    <source>
        <dbReference type="ARBA" id="ARBA00022840"/>
    </source>
</evidence>
<dbReference type="InterPro" id="IPR048952">
    <property type="entry name" value="AsnRS_N"/>
</dbReference>
<dbReference type="InterPro" id="IPR004364">
    <property type="entry name" value="Aa-tRNA-synt_II"/>
</dbReference>
<evidence type="ECO:0000256" key="6">
    <source>
        <dbReference type="ARBA" id="ARBA00022741"/>
    </source>
</evidence>
<dbReference type="InterPro" id="IPR002312">
    <property type="entry name" value="Asp/Asn-tRNA-synth_IIb"/>
</dbReference>
<dbReference type="InterPro" id="IPR045864">
    <property type="entry name" value="aa-tRNA-synth_II/BPL/LPL"/>
</dbReference>
<comment type="caution">
    <text evidence="13">The sequence shown here is derived from an EMBL/GenBank/DDBJ whole genome shotgun (WGS) entry which is preliminary data.</text>
</comment>
<evidence type="ECO:0000259" key="12">
    <source>
        <dbReference type="PROSITE" id="PS50862"/>
    </source>
</evidence>
<evidence type="ECO:0000256" key="5">
    <source>
        <dbReference type="ARBA" id="ARBA00022598"/>
    </source>
</evidence>
<dbReference type="NCBIfam" id="TIGR00457">
    <property type="entry name" value="asnS"/>
    <property type="match status" value="1"/>
</dbReference>
<dbReference type="AlphaFoldDB" id="A0A1Y2CSL1"/>
<dbReference type="GO" id="GO:0005737">
    <property type="term" value="C:cytoplasm"/>
    <property type="evidence" value="ECO:0007669"/>
    <property type="project" value="UniProtKB-SubCell"/>
</dbReference>
<dbReference type="STRING" id="329046.A0A1Y2CSL1"/>
<evidence type="ECO:0000256" key="8">
    <source>
        <dbReference type="ARBA" id="ARBA00022917"/>
    </source>
</evidence>
<dbReference type="SUPFAM" id="SSF55681">
    <property type="entry name" value="Class II aaRS and biotin synthetases"/>
    <property type="match status" value="1"/>
</dbReference>
<dbReference type="InterPro" id="IPR004365">
    <property type="entry name" value="NA-bd_OB_tRNA"/>
</dbReference>
<evidence type="ECO:0000256" key="4">
    <source>
        <dbReference type="ARBA" id="ARBA00022490"/>
    </source>
</evidence>
<dbReference type="InterPro" id="IPR006195">
    <property type="entry name" value="aa-tRNA-synth_II"/>
</dbReference>
<dbReference type="SUPFAM" id="SSF50249">
    <property type="entry name" value="Nucleic acid-binding proteins"/>
    <property type="match status" value="1"/>
</dbReference>
<keyword evidence="4" id="KW-0963">Cytoplasm</keyword>
<dbReference type="CDD" id="cd04323">
    <property type="entry name" value="AsnRS_cyto_like_N"/>
    <property type="match status" value="1"/>
</dbReference>
<evidence type="ECO:0000256" key="9">
    <source>
        <dbReference type="ARBA" id="ARBA00023146"/>
    </source>
</evidence>
<evidence type="ECO:0000313" key="14">
    <source>
        <dbReference type="Proteomes" id="UP000193642"/>
    </source>
</evidence>
<dbReference type="Gene3D" id="3.30.1910.20">
    <property type="entry name" value="asparaginyl-tRNA synthetase, N-terminal domain"/>
    <property type="match status" value="1"/>
</dbReference>
<accession>A0A1Y2CSL1</accession>
<evidence type="ECO:0000256" key="3">
    <source>
        <dbReference type="ARBA" id="ARBA00012816"/>
    </source>
</evidence>
<dbReference type="EC" id="6.1.1.22" evidence="3"/>
<gene>
    <name evidence="13" type="ORF">BCR33DRAFT_753047</name>
</gene>
<dbReference type="InterPro" id="IPR004522">
    <property type="entry name" value="Asn-tRNA-ligase"/>
</dbReference>
<feature type="domain" description="Aminoacyl-transfer RNA synthetases class-II family profile" evidence="12">
    <location>
        <begin position="271"/>
        <end position="562"/>
    </location>
</feature>
<evidence type="ECO:0000256" key="2">
    <source>
        <dbReference type="ARBA" id="ARBA00008226"/>
    </source>
</evidence>
<dbReference type="GO" id="GO:0004816">
    <property type="term" value="F:asparagine-tRNA ligase activity"/>
    <property type="evidence" value="ECO:0007669"/>
    <property type="project" value="UniProtKB-EC"/>
</dbReference>
<dbReference type="InterPro" id="IPR012340">
    <property type="entry name" value="NA-bd_OB-fold"/>
</dbReference>
<comment type="similarity">
    <text evidence="2">Belongs to the class-II aminoacyl-tRNA synthetase family.</text>
</comment>
<dbReference type="Proteomes" id="UP000193642">
    <property type="component" value="Unassembled WGS sequence"/>
</dbReference>
<dbReference type="Pfam" id="PF20917">
    <property type="entry name" value="AsnRS_N"/>
    <property type="match status" value="1"/>
</dbReference>
<dbReference type="GO" id="GO:0005524">
    <property type="term" value="F:ATP binding"/>
    <property type="evidence" value="ECO:0007669"/>
    <property type="project" value="UniProtKB-KW"/>
</dbReference>
<keyword evidence="5" id="KW-0436">Ligase</keyword>
<dbReference type="GO" id="GO:1990825">
    <property type="term" value="F:sequence-specific mRNA binding"/>
    <property type="evidence" value="ECO:0007669"/>
    <property type="project" value="EnsemblFungi"/>
</dbReference>
<dbReference type="PANTHER" id="PTHR22594">
    <property type="entry name" value="ASPARTYL/LYSYL-TRNA SYNTHETASE"/>
    <property type="match status" value="1"/>
</dbReference>
<keyword evidence="6" id="KW-0547">Nucleotide-binding</keyword>
<evidence type="ECO:0000256" key="10">
    <source>
        <dbReference type="ARBA" id="ARBA00029886"/>
    </source>
</evidence>
<dbReference type="OrthoDB" id="1931232at2759"/>
<dbReference type="GO" id="GO:0006421">
    <property type="term" value="P:asparaginyl-tRNA aminoacylation"/>
    <property type="evidence" value="ECO:0007669"/>
    <property type="project" value="EnsemblFungi"/>
</dbReference>
<evidence type="ECO:0000256" key="1">
    <source>
        <dbReference type="ARBA" id="ARBA00004496"/>
    </source>
</evidence>
<dbReference type="EMBL" id="MCGO01000008">
    <property type="protein sequence ID" value="ORY49886.1"/>
    <property type="molecule type" value="Genomic_DNA"/>
</dbReference>